<keyword evidence="1" id="KW-0472">Membrane</keyword>
<dbReference type="RefSeq" id="WP_070993094.1">
    <property type="nucleotide sequence ID" value="NZ_CBCSHD010000004.1"/>
</dbReference>
<feature type="transmembrane region" description="Helical" evidence="1">
    <location>
        <begin position="88"/>
        <end position="109"/>
    </location>
</feature>
<keyword evidence="1" id="KW-1133">Transmembrane helix</keyword>
<reference evidence="2 3" key="1">
    <citation type="submission" date="2016-10" db="EMBL/GenBank/DDBJ databases">
        <title>Pseudoalteromonas amylolytica sp. nov., isolated from the surface seawater.</title>
        <authorList>
            <person name="Wu Y.-H."/>
            <person name="Cheng H."/>
            <person name="Jin X.-B."/>
            <person name="Wang C.-S."/>
            <person name="Xu X.-W."/>
        </authorList>
    </citation>
    <scope>NUCLEOTIDE SEQUENCE [LARGE SCALE GENOMIC DNA]</scope>
    <source>
        <strain evidence="2 3">JCM 12483</strain>
    </source>
</reference>
<protein>
    <submittedName>
        <fullName evidence="2">Uncharacterized protein</fullName>
    </submittedName>
</protein>
<dbReference type="Proteomes" id="UP000180253">
    <property type="component" value="Unassembled WGS sequence"/>
</dbReference>
<dbReference type="OrthoDB" id="6316103at2"/>
<keyword evidence="1" id="KW-0812">Transmembrane</keyword>
<comment type="caution">
    <text evidence="2">The sequence shown here is derived from an EMBL/GenBank/DDBJ whole genome shotgun (WGS) entry which is preliminary data.</text>
</comment>
<keyword evidence="3" id="KW-1185">Reference proteome</keyword>
<accession>A0A1S1MY12</accession>
<feature type="transmembrane region" description="Helical" evidence="1">
    <location>
        <begin position="65"/>
        <end position="82"/>
    </location>
</feature>
<evidence type="ECO:0000313" key="2">
    <source>
        <dbReference type="EMBL" id="OHU93800.1"/>
    </source>
</evidence>
<name>A0A1S1MY12_9GAMM</name>
<sequence length="117" mass="12831">MNSQEIGKSLASKAPWALLLNIALFALLGVIDGAPLLANLLFALLFGAISTALLLLYWHEKGGSFFIFALLMPLLLIILSELNNFIALAWVINGYFFGFAIALIIYRLAFLKDTVVN</sequence>
<gene>
    <name evidence="2" type="ORF">BIW53_16225</name>
</gene>
<proteinExistence type="predicted"/>
<feature type="transmembrane region" description="Helical" evidence="1">
    <location>
        <begin position="12"/>
        <end position="31"/>
    </location>
</feature>
<dbReference type="STRING" id="327939.BIW53_16225"/>
<feature type="transmembrane region" description="Helical" evidence="1">
    <location>
        <begin position="37"/>
        <end position="58"/>
    </location>
</feature>
<dbReference type="AlphaFoldDB" id="A0A1S1MY12"/>
<evidence type="ECO:0000313" key="3">
    <source>
        <dbReference type="Proteomes" id="UP000180253"/>
    </source>
</evidence>
<evidence type="ECO:0000256" key="1">
    <source>
        <dbReference type="SAM" id="Phobius"/>
    </source>
</evidence>
<dbReference type="EMBL" id="MNAN01000035">
    <property type="protein sequence ID" value="OHU93800.1"/>
    <property type="molecule type" value="Genomic_DNA"/>
</dbReference>
<organism evidence="2 3">
    <name type="scientific">Pseudoalteromonas byunsanensis</name>
    <dbReference type="NCBI Taxonomy" id="327939"/>
    <lineage>
        <taxon>Bacteria</taxon>
        <taxon>Pseudomonadati</taxon>
        <taxon>Pseudomonadota</taxon>
        <taxon>Gammaproteobacteria</taxon>
        <taxon>Alteromonadales</taxon>
        <taxon>Pseudoalteromonadaceae</taxon>
        <taxon>Pseudoalteromonas</taxon>
    </lineage>
</organism>